<dbReference type="InterPro" id="IPR047038">
    <property type="entry name" value="eEF3_chromodomain-like_sf"/>
</dbReference>
<evidence type="ECO:0000313" key="3">
    <source>
        <dbReference type="Proteomes" id="UP001165083"/>
    </source>
</evidence>
<keyword evidence="1" id="KW-0812">Transmembrane</keyword>
<sequence length="140" mass="17056">MRFAYVAQHAFHHIESHLDETANQYIQWRFQSGEDKELLAKETRKLTKEEKEHHKNPVNWEGEKRVLEEIVSRRKFKKSFEYELKWEKCRLRSRWVRFAEYVLLLFAVSHHWVLSSYERPNFVNCCTLENHHIAVAPDCQ</sequence>
<dbReference type="Gene3D" id="2.40.50.990">
    <property type="match status" value="1"/>
</dbReference>
<proteinExistence type="predicted"/>
<keyword evidence="1" id="KW-0472">Membrane</keyword>
<dbReference type="EMBL" id="BSXW01000495">
    <property type="protein sequence ID" value="GMF23936.1"/>
    <property type="molecule type" value="Genomic_DNA"/>
</dbReference>
<protein>
    <submittedName>
        <fullName evidence="2">Unnamed protein product</fullName>
    </submittedName>
</protein>
<accession>A0A9W6U174</accession>
<feature type="transmembrane region" description="Helical" evidence="1">
    <location>
        <begin position="95"/>
        <end position="114"/>
    </location>
</feature>
<evidence type="ECO:0000313" key="2">
    <source>
        <dbReference type="EMBL" id="GMF23936.1"/>
    </source>
</evidence>
<dbReference type="Proteomes" id="UP001165083">
    <property type="component" value="Unassembled WGS sequence"/>
</dbReference>
<dbReference type="Gene3D" id="3.40.50.300">
    <property type="entry name" value="P-loop containing nucleotide triphosphate hydrolases"/>
    <property type="match status" value="1"/>
</dbReference>
<dbReference type="OrthoDB" id="193593at2759"/>
<dbReference type="AlphaFoldDB" id="A0A9W6U174"/>
<evidence type="ECO:0000256" key="1">
    <source>
        <dbReference type="SAM" id="Phobius"/>
    </source>
</evidence>
<gene>
    <name evidence="2" type="ORF">Plil01_000974000</name>
</gene>
<dbReference type="InterPro" id="IPR027417">
    <property type="entry name" value="P-loop_NTPase"/>
</dbReference>
<keyword evidence="1" id="KW-1133">Transmembrane helix</keyword>
<organism evidence="2 3">
    <name type="scientific">Phytophthora lilii</name>
    <dbReference type="NCBI Taxonomy" id="2077276"/>
    <lineage>
        <taxon>Eukaryota</taxon>
        <taxon>Sar</taxon>
        <taxon>Stramenopiles</taxon>
        <taxon>Oomycota</taxon>
        <taxon>Peronosporomycetes</taxon>
        <taxon>Peronosporales</taxon>
        <taxon>Peronosporaceae</taxon>
        <taxon>Phytophthora</taxon>
    </lineage>
</organism>
<reference evidence="2" key="1">
    <citation type="submission" date="2023-04" db="EMBL/GenBank/DDBJ databases">
        <title>Phytophthora lilii NBRC 32176.</title>
        <authorList>
            <person name="Ichikawa N."/>
            <person name="Sato H."/>
            <person name="Tonouchi N."/>
        </authorList>
    </citation>
    <scope>NUCLEOTIDE SEQUENCE</scope>
    <source>
        <strain evidence="2">NBRC 32176</strain>
    </source>
</reference>
<name>A0A9W6U174_9STRA</name>
<comment type="caution">
    <text evidence="2">The sequence shown here is derived from an EMBL/GenBank/DDBJ whole genome shotgun (WGS) entry which is preliminary data.</text>
</comment>
<keyword evidence="3" id="KW-1185">Reference proteome</keyword>